<proteinExistence type="predicted"/>
<feature type="region of interest" description="Disordered" evidence="1">
    <location>
        <begin position="118"/>
        <end position="149"/>
    </location>
</feature>
<evidence type="ECO:0000313" key="3">
    <source>
        <dbReference type="Proteomes" id="UP000247810"/>
    </source>
</evidence>
<evidence type="ECO:0000313" key="2">
    <source>
        <dbReference type="EMBL" id="PYH96609.1"/>
    </source>
</evidence>
<evidence type="ECO:0000256" key="1">
    <source>
        <dbReference type="SAM" id="MobiDB-lite"/>
    </source>
</evidence>
<dbReference type="AlphaFoldDB" id="A0A319DH08"/>
<dbReference type="EMBL" id="KZ825835">
    <property type="protein sequence ID" value="PYH96609.1"/>
    <property type="molecule type" value="Genomic_DNA"/>
</dbReference>
<feature type="region of interest" description="Disordered" evidence="1">
    <location>
        <begin position="1"/>
        <end position="34"/>
    </location>
</feature>
<name>A0A319DH08_9EURO</name>
<accession>A0A319DH08</accession>
<gene>
    <name evidence="2" type="ORF">BO71DRAFT_407565</name>
</gene>
<dbReference type="OrthoDB" id="4508265at2759"/>
<dbReference type="VEuPathDB" id="FungiDB:BO71DRAFT_407565"/>
<keyword evidence="3" id="KW-1185">Reference proteome</keyword>
<protein>
    <submittedName>
        <fullName evidence="2">Uncharacterized protein</fullName>
    </submittedName>
</protein>
<feature type="compositionally biased region" description="Acidic residues" evidence="1">
    <location>
        <begin position="135"/>
        <end position="147"/>
    </location>
</feature>
<feature type="compositionally biased region" description="Low complexity" evidence="1">
    <location>
        <begin position="7"/>
        <end position="22"/>
    </location>
</feature>
<organism evidence="2 3">
    <name type="scientific">Aspergillus ellipticus CBS 707.79</name>
    <dbReference type="NCBI Taxonomy" id="1448320"/>
    <lineage>
        <taxon>Eukaryota</taxon>
        <taxon>Fungi</taxon>
        <taxon>Dikarya</taxon>
        <taxon>Ascomycota</taxon>
        <taxon>Pezizomycotina</taxon>
        <taxon>Eurotiomycetes</taxon>
        <taxon>Eurotiomycetidae</taxon>
        <taxon>Eurotiales</taxon>
        <taxon>Aspergillaceae</taxon>
        <taxon>Aspergillus</taxon>
        <taxon>Aspergillus subgen. Circumdati</taxon>
    </lineage>
</organism>
<reference evidence="2 3" key="1">
    <citation type="submission" date="2018-02" db="EMBL/GenBank/DDBJ databases">
        <title>The genomes of Aspergillus section Nigri reveals drivers in fungal speciation.</title>
        <authorList>
            <consortium name="DOE Joint Genome Institute"/>
            <person name="Vesth T.C."/>
            <person name="Nybo J."/>
            <person name="Theobald S."/>
            <person name="Brandl J."/>
            <person name="Frisvad J.C."/>
            <person name="Nielsen K.F."/>
            <person name="Lyhne E.K."/>
            <person name="Kogle M.E."/>
            <person name="Kuo A."/>
            <person name="Riley R."/>
            <person name="Clum A."/>
            <person name="Nolan M."/>
            <person name="Lipzen A."/>
            <person name="Salamov A."/>
            <person name="Henrissat B."/>
            <person name="Wiebenga A."/>
            <person name="De vries R.P."/>
            <person name="Grigoriev I.V."/>
            <person name="Mortensen U.H."/>
            <person name="Andersen M.R."/>
            <person name="Baker S.E."/>
        </authorList>
    </citation>
    <scope>NUCLEOTIDE SEQUENCE [LARGE SCALE GENOMIC DNA]</scope>
    <source>
        <strain evidence="2 3">CBS 707.79</strain>
    </source>
</reference>
<feature type="compositionally biased region" description="Polar residues" evidence="1">
    <location>
        <begin position="23"/>
        <end position="32"/>
    </location>
</feature>
<sequence length="170" mass="18728">MDPFCNSSSTSSSSSTKSDSFSQNIGTASVGSDAQIDRPAEFTLNIVRTGHGDDEFRMWVGPITPTHIRVQPDLEVVETIAMEAAQTIHECAGEGCVAIPVEQNQLEVEVEVEDQDPIVIPQDPGYDADVSSIMEDNDEEDEDEEDNESKFWIEVHWDSRNGPLEDIVGK</sequence>
<dbReference type="Proteomes" id="UP000247810">
    <property type="component" value="Unassembled WGS sequence"/>
</dbReference>